<dbReference type="PANTHER" id="PTHR34547:SF1">
    <property type="entry name" value="YACP-LIKE NYN DOMAIN PROTEIN"/>
    <property type="match status" value="1"/>
</dbReference>
<organism evidence="2 3">
    <name type="scientific">Astrephomene gubernaculifera</name>
    <dbReference type="NCBI Taxonomy" id="47775"/>
    <lineage>
        <taxon>Eukaryota</taxon>
        <taxon>Viridiplantae</taxon>
        <taxon>Chlorophyta</taxon>
        <taxon>core chlorophytes</taxon>
        <taxon>Chlorophyceae</taxon>
        <taxon>CS clade</taxon>
        <taxon>Chlamydomonadales</taxon>
        <taxon>Astrephomenaceae</taxon>
        <taxon>Astrephomene</taxon>
    </lineage>
</organism>
<gene>
    <name evidence="2" type="ORF">Agub_g10612</name>
</gene>
<name>A0AAD3DVL0_9CHLO</name>
<dbReference type="AlphaFoldDB" id="A0AAD3DVL0"/>
<reference evidence="2 3" key="1">
    <citation type="journal article" date="2021" name="Sci. Rep.">
        <title>Genome sequencing of the multicellular alga Astrephomene provides insights into convergent evolution of germ-soma differentiation.</title>
        <authorList>
            <person name="Yamashita S."/>
            <person name="Yamamoto K."/>
            <person name="Matsuzaki R."/>
            <person name="Suzuki S."/>
            <person name="Yamaguchi H."/>
            <person name="Hirooka S."/>
            <person name="Minakuchi Y."/>
            <person name="Miyagishima S."/>
            <person name="Kawachi M."/>
            <person name="Toyoda A."/>
            <person name="Nozaki H."/>
        </authorList>
    </citation>
    <scope>NUCLEOTIDE SEQUENCE [LARGE SCALE GENOMIC DNA]</scope>
    <source>
        <strain evidence="2 3">NIES-4017</strain>
    </source>
</reference>
<feature type="non-terminal residue" evidence="2">
    <location>
        <position position="314"/>
    </location>
</feature>
<keyword evidence="3" id="KW-1185">Reference proteome</keyword>
<dbReference type="Proteomes" id="UP001054857">
    <property type="component" value="Unassembled WGS sequence"/>
</dbReference>
<proteinExistence type="predicted"/>
<protein>
    <recommendedName>
        <fullName evidence="4">NYN domain-containing protein</fullName>
    </recommendedName>
</protein>
<dbReference type="PANTHER" id="PTHR34547">
    <property type="entry name" value="YACP-LIKE NYN DOMAIN PROTEIN"/>
    <property type="match status" value="1"/>
</dbReference>
<evidence type="ECO:0000313" key="3">
    <source>
        <dbReference type="Proteomes" id="UP001054857"/>
    </source>
</evidence>
<dbReference type="Pfam" id="PF05991">
    <property type="entry name" value="NYN_YacP"/>
    <property type="match status" value="1"/>
</dbReference>
<accession>A0AAD3DVL0</accession>
<evidence type="ECO:0008006" key="4">
    <source>
        <dbReference type="Google" id="ProtNLM"/>
    </source>
</evidence>
<evidence type="ECO:0000256" key="1">
    <source>
        <dbReference type="SAM" id="MobiDB-lite"/>
    </source>
</evidence>
<feature type="compositionally biased region" description="Basic and acidic residues" evidence="1">
    <location>
        <begin position="112"/>
        <end position="126"/>
    </location>
</feature>
<feature type="region of interest" description="Disordered" evidence="1">
    <location>
        <begin position="55"/>
        <end position="126"/>
    </location>
</feature>
<evidence type="ECO:0000313" key="2">
    <source>
        <dbReference type="EMBL" id="GFR48658.1"/>
    </source>
</evidence>
<dbReference type="InterPro" id="IPR010298">
    <property type="entry name" value="YacP-like"/>
</dbReference>
<comment type="caution">
    <text evidence="2">The sequence shown here is derived from an EMBL/GenBank/DDBJ whole genome shotgun (WGS) entry which is preliminary data.</text>
</comment>
<sequence>MQAAYSSRAFSASHARSSGWAWASAVVPSTDRTMCIRDRTSRSGLVLTCALGKAADGNGASRRKPAGATNAAPASGPDSNPGEPLVLKKSGQEEQQPSAAPLKRTAYRRPRQSAEERRQQREQRKAELAALRRQEANREFLARPAGPSSSSSAAAAAAAAGLKVALVDGYNLIWADKELTCTAQYTLEGARDALNRMADAFGAANGVRVYVVYDAMGNSRAVQQRVYGGSAGAVQQRVGAHAVQVFSMGSEADSYLGKAAGYWKRRGADKVMVVSNDRYVRDLALDADFTVFPLDPATWLQQAHAALAGRGRSG</sequence>
<dbReference type="EMBL" id="BMAR01000025">
    <property type="protein sequence ID" value="GFR48658.1"/>
    <property type="molecule type" value="Genomic_DNA"/>
</dbReference>